<dbReference type="SUPFAM" id="SSF56801">
    <property type="entry name" value="Acetyl-CoA synthetase-like"/>
    <property type="match status" value="1"/>
</dbReference>
<dbReference type="PANTHER" id="PTHR43201">
    <property type="entry name" value="ACYL-COA SYNTHETASE"/>
    <property type="match status" value="1"/>
</dbReference>
<name>A0A0G4IQK9_PLABS</name>
<evidence type="ECO:0000313" key="4">
    <source>
        <dbReference type="EMBL" id="CEO97520.1"/>
    </source>
</evidence>
<dbReference type="OrthoDB" id="2962993at2759"/>
<keyword evidence="5" id="KW-0496">Mitochondrion</keyword>
<dbReference type="InterPro" id="IPR042099">
    <property type="entry name" value="ANL_N_sf"/>
</dbReference>
<evidence type="ECO:0000256" key="1">
    <source>
        <dbReference type="ARBA" id="ARBA00006432"/>
    </source>
</evidence>
<dbReference type="AlphaFoldDB" id="A0A0G4IQK9"/>
<evidence type="ECO:0000259" key="2">
    <source>
        <dbReference type="Pfam" id="PF00501"/>
    </source>
</evidence>
<dbReference type="STRING" id="37360.A0A0G4IQK9"/>
<dbReference type="InterPro" id="IPR020845">
    <property type="entry name" value="AMP-binding_CS"/>
</dbReference>
<evidence type="ECO:0000259" key="3">
    <source>
        <dbReference type="Pfam" id="PF13193"/>
    </source>
</evidence>
<dbReference type="EMBL" id="OVEO01000008">
    <property type="protein sequence ID" value="SPQ97829.1"/>
    <property type="molecule type" value="Genomic_DNA"/>
</dbReference>
<gene>
    <name evidence="4" type="ORF">PBRA_000865</name>
    <name evidence="5" type="ORF">PLBR_LOCUS5044</name>
</gene>
<dbReference type="PANTHER" id="PTHR43201:SF8">
    <property type="entry name" value="ACYL-COA SYNTHETASE FAMILY MEMBER 3"/>
    <property type="match status" value="1"/>
</dbReference>
<dbReference type="Gene3D" id="3.30.300.30">
    <property type="match status" value="1"/>
</dbReference>
<proteinExistence type="inferred from homology"/>
<dbReference type="GO" id="GO:0006631">
    <property type="term" value="P:fatty acid metabolic process"/>
    <property type="evidence" value="ECO:0007669"/>
    <property type="project" value="TreeGrafter"/>
</dbReference>
<feature type="domain" description="AMP-binding enzyme C-terminal" evidence="3">
    <location>
        <begin position="404"/>
        <end position="475"/>
    </location>
</feature>
<dbReference type="Proteomes" id="UP000039324">
    <property type="component" value="Unassembled WGS sequence"/>
</dbReference>
<dbReference type="CDD" id="cd05941">
    <property type="entry name" value="MCS"/>
    <property type="match status" value="1"/>
</dbReference>
<evidence type="ECO:0008006" key="8">
    <source>
        <dbReference type="Google" id="ProtNLM"/>
    </source>
</evidence>
<dbReference type="OMA" id="PRITAYK"/>
<evidence type="ECO:0000313" key="5">
    <source>
        <dbReference type="EMBL" id="SPQ97829.1"/>
    </source>
</evidence>
<evidence type="ECO:0000313" key="7">
    <source>
        <dbReference type="Proteomes" id="UP000290189"/>
    </source>
</evidence>
<keyword evidence="6" id="KW-1185">Reference proteome</keyword>
<dbReference type="PROSITE" id="PS00455">
    <property type="entry name" value="AMP_BINDING"/>
    <property type="match status" value="1"/>
</dbReference>
<dbReference type="InterPro" id="IPR000873">
    <property type="entry name" value="AMP-dep_synth/lig_dom"/>
</dbReference>
<reference evidence="5 7" key="2">
    <citation type="submission" date="2018-03" db="EMBL/GenBank/DDBJ databases">
        <authorList>
            <person name="Fogelqvist J."/>
        </authorList>
    </citation>
    <scope>NUCLEOTIDE SEQUENCE [LARGE SCALE GENOMIC DNA]</scope>
</reference>
<dbReference type="InterPro" id="IPR025110">
    <property type="entry name" value="AMP-bd_C"/>
</dbReference>
<protein>
    <recommendedName>
        <fullName evidence="8">AMP-dependent synthetase/ligase domain-containing protein</fullName>
    </recommendedName>
</protein>
<dbReference type="InterPro" id="IPR045851">
    <property type="entry name" value="AMP-bd_C_sf"/>
</dbReference>
<geneLocation type="mitochondrion" evidence="5"/>
<dbReference type="Pfam" id="PF13193">
    <property type="entry name" value="AMP-binding_C"/>
    <property type="match status" value="1"/>
</dbReference>
<comment type="similarity">
    <text evidence="1">Belongs to the ATP-dependent AMP-binding enzyme family.</text>
</comment>
<dbReference type="EMBL" id="CDSF01000079">
    <property type="protein sequence ID" value="CEO97520.1"/>
    <property type="molecule type" value="Genomic_DNA"/>
</dbReference>
<feature type="domain" description="AMP-dependent synthetase/ligase" evidence="2">
    <location>
        <begin position="43"/>
        <end position="352"/>
    </location>
</feature>
<evidence type="ECO:0000313" key="6">
    <source>
        <dbReference type="Proteomes" id="UP000039324"/>
    </source>
</evidence>
<reference evidence="4 6" key="1">
    <citation type="submission" date="2015-02" db="EMBL/GenBank/DDBJ databases">
        <authorList>
            <person name="Chooi Y.-H."/>
        </authorList>
    </citation>
    <scope>NUCLEOTIDE SEQUENCE [LARGE SCALE GENOMIC DNA]</scope>
    <source>
        <strain evidence="4">E3</strain>
    </source>
</reference>
<organism evidence="4 6">
    <name type="scientific">Plasmodiophora brassicae</name>
    <name type="common">Clubroot disease agent</name>
    <dbReference type="NCBI Taxonomy" id="37360"/>
    <lineage>
        <taxon>Eukaryota</taxon>
        <taxon>Sar</taxon>
        <taxon>Rhizaria</taxon>
        <taxon>Endomyxa</taxon>
        <taxon>Phytomyxea</taxon>
        <taxon>Plasmodiophorida</taxon>
        <taxon>Plasmodiophoridae</taxon>
        <taxon>Plasmodiophora</taxon>
    </lineage>
</organism>
<sequence>MSSWAWAGSRLPQCQVDGWRRPQLQRAIGLLRRTKALNCDLGGQPVILSVQPGPWHVACRWAIWRSRGVIVPLFTKTPRNMVEHVARVTGAKIVVADHQGIRVEDSVDLLIDSTTEPPDYDKDDEDVTVDGSATAQLLFTSGTTGLPKAVDVTHDNIKAQIGSLLSAWDITSNDHILHCLPLHHIHGIVNAMECILWAGGRVSFAEFKADAVWRAFCDRNLGVNVFMAVPTMYAKLIDAFDKMDETKQAQCREACQRFRVMISGSAALPDTVLERWRSITGHTLLERYGMTETGMVLSNPLHGQRLAGFVGKPLPSVEVCIKPDKASRQLDKNAVQCGELLVRGPTVCKQYFGNGDATAEAFDSDGWFRTGDIASVNSEEDYRIVGRASMDILKTAGYKVSALEVERELRVHPEITDCAVVGLPNTTYGDVIAAAVVTSLPVDIVRQWIASRLPPYKLPRRIRILEELPRNPMGKVDKVLIQQLLS</sequence>
<dbReference type="Proteomes" id="UP000290189">
    <property type="component" value="Unassembled WGS sequence"/>
</dbReference>
<dbReference type="Pfam" id="PF00501">
    <property type="entry name" value="AMP-binding"/>
    <property type="match status" value="1"/>
</dbReference>
<dbReference type="GO" id="GO:0031956">
    <property type="term" value="F:medium-chain fatty acid-CoA ligase activity"/>
    <property type="evidence" value="ECO:0007669"/>
    <property type="project" value="TreeGrafter"/>
</dbReference>
<dbReference type="Gene3D" id="3.40.50.12780">
    <property type="entry name" value="N-terminal domain of ligase-like"/>
    <property type="match status" value="1"/>
</dbReference>
<accession>A0A0G4IQK9</accession>